<evidence type="ECO:0000256" key="3">
    <source>
        <dbReference type="ARBA" id="ARBA00022490"/>
    </source>
</evidence>
<feature type="domain" description="Large ribosomal subunit protein uL18 C-terminal eukaryotes" evidence="6">
    <location>
        <begin position="192"/>
        <end position="246"/>
    </location>
</feature>
<dbReference type="InterPro" id="IPR025607">
    <property type="entry name" value="Ribosomal_uL18_C_euk"/>
</dbReference>
<dbReference type="STRING" id="1890364.A0A2P6NXR9"/>
<comment type="caution">
    <text evidence="7">The sequence shown here is derived from an EMBL/GenBank/DDBJ whole genome shotgun (WGS) entry which is preliminary data.</text>
</comment>
<evidence type="ECO:0000256" key="1">
    <source>
        <dbReference type="ARBA" id="ARBA00004496"/>
    </source>
</evidence>
<dbReference type="AlphaFoldDB" id="A0A2P6NXR9"/>
<sequence>MVQFSQSTFVVKYYAKDFLADDLVDLIQIQSVEKELKKKTTSCLFHQIQRKIVGDVVHVAAYSHKPPRYRAPGGLTNYSAAYATGLLAARRTLTKFNLADKYKGNEAISGEDYNVFAALKGATNGGLNIPHTEKRFVGYNNEAKRLDAEVLKKHIFGGHVADYMKSLKEEDPERFQRQFSSYIKAGVKAEDIEGRWGKTFAAIRANPAAVKSTKGKPADNKHAKQVRLTYAQRKERVATKLAEIKAKRSEE</sequence>
<dbReference type="PANTHER" id="PTHR23410:SF12">
    <property type="entry name" value="LARGE RIBOSOMAL SUBUNIT PROTEIN UL18"/>
    <property type="match status" value="1"/>
</dbReference>
<dbReference type="InterPro" id="IPR005485">
    <property type="entry name" value="Rbsml_uL18_euk_arch"/>
</dbReference>
<name>A0A2P6NXR9_9EUKA</name>
<organism evidence="7 8">
    <name type="scientific">Planoprotostelium fungivorum</name>
    <dbReference type="NCBI Taxonomy" id="1890364"/>
    <lineage>
        <taxon>Eukaryota</taxon>
        <taxon>Amoebozoa</taxon>
        <taxon>Evosea</taxon>
        <taxon>Variosea</taxon>
        <taxon>Cavosteliida</taxon>
        <taxon>Cavosteliaceae</taxon>
        <taxon>Planoprotostelium</taxon>
    </lineage>
</organism>
<comment type="similarity">
    <text evidence="2">Belongs to the universal ribosomal protein uL18 family.</text>
</comment>
<evidence type="ECO:0000256" key="4">
    <source>
        <dbReference type="ARBA" id="ARBA00022980"/>
    </source>
</evidence>
<dbReference type="OrthoDB" id="1618453at2759"/>
<keyword evidence="5" id="KW-0687">Ribonucleoprotein</keyword>
<dbReference type="GO" id="GO:0000027">
    <property type="term" value="P:ribosomal large subunit assembly"/>
    <property type="evidence" value="ECO:0007669"/>
    <property type="project" value="TreeGrafter"/>
</dbReference>
<gene>
    <name evidence="7" type="ORF">PROFUN_00219</name>
</gene>
<evidence type="ECO:0000313" key="8">
    <source>
        <dbReference type="Proteomes" id="UP000241769"/>
    </source>
</evidence>
<reference evidence="7 8" key="1">
    <citation type="journal article" date="2018" name="Genome Biol. Evol.">
        <title>Multiple Roots of Fruiting Body Formation in Amoebozoa.</title>
        <authorList>
            <person name="Hillmann F."/>
            <person name="Forbes G."/>
            <person name="Novohradska S."/>
            <person name="Ferling I."/>
            <person name="Riege K."/>
            <person name="Groth M."/>
            <person name="Westermann M."/>
            <person name="Marz M."/>
            <person name="Spaller T."/>
            <person name="Winckler T."/>
            <person name="Schaap P."/>
            <person name="Glockner G."/>
        </authorList>
    </citation>
    <scope>NUCLEOTIDE SEQUENCE [LARGE SCALE GENOMIC DNA]</scope>
    <source>
        <strain evidence="7 8">Jena</strain>
    </source>
</reference>
<dbReference type="PANTHER" id="PTHR23410">
    <property type="entry name" value="RIBOSOMAL PROTEIN L5-RELATED"/>
    <property type="match status" value="1"/>
</dbReference>
<comment type="subcellular location">
    <subcellularLocation>
        <location evidence="1">Cytoplasm</location>
    </subcellularLocation>
</comment>
<evidence type="ECO:0000256" key="2">
    <source>
        <dbReference type="ARBA" id="ARBA00007116"/>
    </source>
</evidence>
<evidence type="ECO:0000313" key="7">
    <source>
        <dbReference type="EMBL" id="PRP88751.1"/>
    </source>
</evidence>
<dbReference type="GO" id="GO:0022625">
    <property type="term" value="C:cytosolic large ribosomal subunit"/>
    <property type="evidence" value="ECO:0007669"/>
    <property type="project" value="TreeGrafter"/>
</dbReference>
<dbReference type="GO" id="GO:0003735">
    <property type="term" value="F:structural constituent of ribosome"/>
    <property type="evidence" value="ECO:0007669"/>
    <property type="project" value="InterPro"/>
</dbReference>
<dbReference type="Pfam" id="PF17144">
    <property type="entry name" value="Ribosomal_L5e"/>
    <property type="match status" value="1"/>
</dbReference>
<keyword evidence="3" id="KW-0963">Cytoplasm</keyword>
<protein>
    <submittedName>
        <fullName evidence="7">60S ribosomal protein L5-1</fullName>
    </submittedName>
</protein>
<dbReference type="EMBL" id="MDYQ01000007">
    <property type="protein sequence ID" value="PRP88751.1"/>
    <property type="molecule type" value="Genomic_DNA"/>
</dbReference>
<evidence type="ECO:0000256" key="5">
    <source>
        <dbReference type="ARBA" id="ARBA00023274"/>
    </source>
</evidence>
<dbReference type="InParanoid" id="A0A2P6NXR9"/>
<dbReference type="SUPFAM" id="SSF53137">
    <property type="entry name" value="Translational machinery components"/>
    <property type="match status" value="1"/>
</dbReference>
<dbReference type="GO" id="GO:0008097">
    <property type="term" value="F:5S rRNA binding"/>
    <property type="evidence" value="ECO:0007669"/>
    <property type="project" value="InterPro"/>
</dbReference>
<dbReference type="GO" id="GO:0006412">
    <property type="term" value="P:translation"/>
    <property type="evidence" value="ECO:0007669"/>
    <property type="project" value="InterPro"/>
</dbReference>
<dbReference type="Gene3D" id="3.30.420.100">
    <property type="match status" value="2"/>
</dbReference>
<proteinExistence type="inferred from homology"/>
<evidence type="ECO:0000259" key="6">
    <source>
        <dbReference type="Pfam" id="PF14204"/>
    </source>
</evidence>
<dbReference type="FunCoup" id="A0A2P6NXR9">
    <property type="interactions" value="569"/>
</dbReference>
<accession>A0A2P6NXR9</accession>
<dbReference type="Proteomes" id="UP000241769">
    <property type="component" value="Unassembled WGS sequence"/>
</dbReference>
<keyword evidence="8" id="KW-1185">Reference proteome</keyword>
<dbReference type="Pfam" id="PF14204">
    <property type="entry name" value="Ribosomal_L18_c"/>
    <property type="match status" value="1"/>
</dbReference>
<keyword evidence="4 7" id="KW-0689">Ribosomal protein</keyword>